<protein>
    <submittedName>
        <fullName evidence="3">Uncharacterized protein LOC114346539</fullName>
    </submittedName>
</protein>
<evidence type="ECO:0000313" key="3">
    <source>
        <dbReference type="RefSeq" id="XP_028153079.1"/>
    </source>
</evidence>
<feature type="domain" description="CCHC-type" evidence="2">
    <location>
        <begin position="554"/>
        <end position="569"/>
    </location>
</feature>
<accession>A0A6P7GU85</accession>
<gene>
    <name evidence="3" type="primary">LOC114346539</name>
</gene>
<dbReference type="GO" id="GO:0003676">
    <property type="term" value="F:nucleic acid binding"/>
    <property type="evidence" value="ECO:0007669"/>
    <property type="project" value="InterPro"/>
</dbReference>
<dbReference type="Pfam" id="PF00098">
    <property type="entry name" value="zf-CCHC"/>
    <property type="match status" value="1"/>
</dbReference>
<evidence type="ECO:0000259" key="2">
    <source>
        <dbReference type="PROSITE" id="PS50158"/>
    </source>
</evidence>
<dbReference type="Gene3D" id="4.10.60.10">
    <property type="entry name" value="Zinc finger, CCHC-type"/>
    <property type="match status" value="2"/>
</dbReference>
<proteinExistence type="predicted"/>
<sequence>MSAELQELRETITEVLRFTKVNPNTKVEIKTEVAGLDWQLIRLERSFKEMEGEVAEMCGNKNKKSKESSVCTTSEGTQTFASMAPTSNIGIQANLEEEFSEEQRVARIEKSMNEGAKASAEDIMAVISEDWPEALFRRTIRKEGSPFSSGSDVAVAITSDAGDARVIEKLKELYPELPSSPVSGNETAGVGTVYVRVQHDNEEGERVSTERRAHKLILGKGEEPDAVKFLSAMRLLTEKMEKDERSSVNVWAPTALGMEVARKLSELAVRGRSLTVTLFGEKESACVGSDSLGYGGSAQAVGVGSESRSLTVTPFGEKGSERRPAVKNGVVVLSKAKDKSFADMVRGPRTGLGESKDVVVKRMRKTKNEGMVLELDGGREMAEEVRRIVSAGNTCVTKAVAKGGVPKKMISLIDMDLITTEEDVMNAIEDFAGRKCECEVKDIRPSHGGKIARVEVELCVAERLIRRERLRVGIISCLVKERVFIARCHRYQAFGHIKAECKAGEERLIRRERLRVGIISCLVKERVSIARCHRCQAFGHIRAECKAESEHKGCWRCGEEGHIATQCNESKLWCANCNVEGHRGQSRECPKFRRLVDEARRSEEGYIARQCNESKLWCANCNVEGHRGQSRECPKFRRLVDEAR</sequence>
<evidence type="ECO:0000256" key="1">
    <source>
        <dbReference type="PROSITE-ProRule" id="PRU00047"/>
    </source>
</evidence>
<dbReference type="InterPro" id="IPR001878">
    <property type="entry name" value="Znf_CCHC"/>
</dbReference>
<dbReference type="GO" id="GO:0008270">
    <property type="term" value="F:zinc ion binding"/>
    <property type="evidence" value="ECO:0007669"/>
    <property type="project" value="UniProtKB-KW"/>
</dbReference>
<dbReference type="SMART" id="SM00343">
    <property type="entry name" value="ZnF_C2HC"/>
    <property type="match status" value="5"/>
</dbReference>
<dbReference type="PROSITE" id="PS50158">
    <property type="entry name" value="ZF_CCHC"/>
    <property type="match status" value="1"/>
</dbReference>
<reference evidence="3" key="1">
    <citation type="submission" date="2025-08" db="UniProtKB">
        <authorList>
            <consortium name="RefSeq"/>
        </authorList>
    </citation>
    <scope>IDENTIFICATION</scope>
    <source>
        <tissue evidence="3">Whole insect</tissue>
    </source>
</reference>
<keyword evidence="1" id="KW-0479">Metal-binding</keyword>
<dbReference type="AlphaFoldDB" id="A0A6P7GU85"/>
<name>A0A6P7GU85_DIAVI</name>
<dbReference type="InterPro" id="IPR036875">
    <property type="entry name" value="Znf_CCHC_sf"/>
</dbReference>
<feature type="non-terminal residue" evidence="3">
    <location>
        <position position="644"/>
    </location>
</feature>
<keyword evidence="1" id="KW-0863">Zinc-finger</keyword>
<dbReference type="InParanoid" id="A0A6P7GU85"/>
<dbReference type="RefSeq" id="XP_028153079.1">
    <property type="nucleotide sequence ID" value="XM_028297278.1"/>
</dbReference>
<keyword evidence="1" id="KW-0862">Zinc</keyword>
<dbReference type="SUPFAM" id="SSF57756">
    <property type="entry name" value="Retrovirus zinc finger-like domains"/>
    <property type="match status" value="1"/>
</dbReference>
<organism evidence="3">
    <name type="scientific">Diabrotica virgifera virgifera</name>
    <name type="common">western corn rootworm</name>
    <dbReference type="NCBI Taxonomy" id="50390"/>
    <lineage>
        <taxon>Eukaryota</taxon>
        <taxon>Metazoa</taxon>
        <taxon>Ecdysozoa</taxon>
        <taxon>Arthropoda</taxon>
        <taxon>Hexapoda</taxon>
        <taxon>Insecta</taxon>
        <taxon>Pterygota</taxon>
        <taxon>Neoptera</taxon>
        <taxon>Endopterygota</taxon>
        <taxon>Coleoptera</taxon>
        <taxon>Polyphaga</taxon>
        <taxon>Cucujiformia</taxon>
        <taxon>Chrysomeloidea</taxon>
        <taxon>Chrysomelidae</taxon>
        <taxon>Galerucinae</taxon>
        <taxon>Diabroticina</taxon>
        <taxon>Diabroticites</taxon>
        <taxon>Diabrotica</taxon>
    </lineage>
</organism>